<dbReference type="Gene3D" id="1.10.8.60">
    <property type="match status" value="1"/>
</dbReference>
<dbReference type="SUPFAM" id="SSF52172">
    <property type="entry name" value="CheY-like"/>
    <property type="match status" value="1"/>
</dbReference>
<dbReference type="InterPro" id="IPR025944">
    <property type="entry name" value="Sigma_54_int_dom_CS"/>
</dbReference>
<dbReference type="SUPFAM" id="SSF46689">
    <property type="entry name" value="Homeodomain-like"/>
    <property type="match status" value="1"/>
</dbReference>
<keyword evidence="21" id="KW-1185">Reference proteome</keyword>
<dbReference type="Pfam" id="PF02954">
    <property type="entry name" value="HTH_8"/>
    <property type="match status" value="1"/>
</dbReference>
<dbReference type="Pfam" id="PF00158">
    <property type="entry name" value="Sigma54_activat"/>
    <property type="match status" value="1"/>
</dbReference>
<evidence type="ECO:0000256" key="14">
    <source>
        <dbReference type="ARBA" id="ARBA00029881"/>
    </source>
</evidence>
<dbReference type="PANTHER" id="PTHR32071">
    <property type="entry name" value="TRANSCRIPTIONAL REGULATORY PROTEIN"/>
    <property type="match status" value="1"/>
</dbReference>
<feature type="region of interest" description="Disordered" evidence="17">
    <location>
        <begin position="1"/>
        <end position="59"/>
    </location>
</feature>
<dbReference type="CDD" id="cd00156">
    <property type="entry name" value="REC"/>
    <property type="match status" value="1"/>
</dbReference>
<keyword evidence="11" id="KW-0010">Activator</keyword>
<dbReference type="InterPro" id="IPR025662">
    <property type="entry name" value="Sigma_54_int_dom_ATP-bd_1"/>
</dbReference>
<evidence type="ECO:0000313" key="20">
    <source>
        <dbReference type="EMBL" id="SMP59293.1"/>
    </source>
</evidence>
<dbReference type="PROSITE" id="PS00675">
    <property type="entry name" value="SIGMA54_INTERACT_1"/>
    <property type="match status" value="1"/>
</dbReference>
<accession>A0ABY1Q5G9</accession>
<dbReference type="SUPFAM" id="SSF52540">
    <property type="entry name" value="P-loop containing nucleoside triphosphate hydrolases"/>
    <property type="match status" value="1"/>
</dbReference>
<evidence type="ECO:0000256" key="5">
    <source>
        <dbReference type="ARBA" id="ARBA00022553"/>
    </source>
</evidence>
<feature type="compositionally biased region" description="Low complexity" evidence="17">
    <location>
        <begin position="45"/>
        <end position="55"/>
    </location>
</feature>
<feature type="domain" description="Response regulatory" evidence="19">
    <location>
        <begin position="67"/>
        <end position="180"/>
    </location>
</feature>
<dbReference type="InterPro" id="IPR002197">
    <property type="entry name" value="HTH_Fis"/>
</dbReference>
<feature type="compositionally biased region" description="Low complexity" evidence="17">
    <location>
        <begin position="10"/>
        <end position="22"/>
    </location>
</feature>
<keyword evidence="5 16" id="KW-0597">Phosphoprotein</keyword>
<evidence type="ECO:0000256" key="2">
    <source>
        <dbReference type="ARBA" id="ARBA00019059"/>
    </source>
</evidence>
<keyword evidence="8" id="KW-0902">Two-component regulatory system</keyword>
<dbReference type="Gene3D" id="1.10.10.60">
    <property type="entry name" value="Homeodomain-like"/>
    <property type="match status" value="1"/>
</dbReference>
<keyword evidence="12" id="KW-0804">Transcription</keyword>
<dbReference type="InterPro" id="IPR001789">
    <property type="entry name" value="Sig_transdc_resp-reg_receiver"/>
</dbReference>
<dbReference type="PROSITE" id="PS50110">
    <property type="entry name" value="RESPONSE_REGULATORY"/>
    <property type="match status" value="1"/>
</dbReference>
<organism evidence="20 21">
    <name type="scientific">Neorhodopirellula lusitana</name>
    <dbReference type="NCBI Taxonomy" id="445327"/>
    <lineage>
        <taxon>Bacteria</taxon>
        <taxon>Pseudomonadati</taxon>
        <taxon>Planctomycetota</taxon>
        <taxon>Planctomycetia</taxon>
        <taxon>Pirellulales</taxon>
        <taxon>Pirellulaceae</taxon>
        <taxon>Neorhodopirellula</taxon>
    </lineage>
</organism>
<evidence type="ECO:0000256" key="10">
    <source>
        <dbReference type="ARBA" id="ARBA00023125"/>
    </source>
</evidence>
<dbReference type="CDD" id="cd00009">
    <property type="entry name" value="AAA"/>
    <property type="match status" value="1"/>
</dbReference>
<evidence type="ECO:0000313" key="21">
    <source>
        <dbReference type="Proteomes" id="UP001158067"/>
    </source>
</evidence>
<sequence length="547" mass="59998">MNSRAKNSCATNAQPTNAQATNECEVDASTGSVIHASPQHPCPNDTSDTTPTATPDSERCRKPFMPKVLVIDDDRTILLLAEKALSTVADVVTAENAEAGLELIRTGSFDTVLLDIQLPDRSGLAVYCEIREHDHRLPVIFMTVEAASHTAIEAMQLGAFDYLAKPLSVDPLRDLVEKAIEQRQLSSVPVAISADEESPDDSSELFIGRSKSMLEVFKAIGRVSKQDMPVLIRGESGTGKELVARALYQYSRRSDGPFLAVNCAALPDNLLESELFGHEKGAFTGAESRRIGKFEQCNGGTLFLDEIGDMALTVQAKVLRVLQEQRFERVGGNNELKTDVRILAATNQPLEKMVEDGEYREDLLYRLNGVTIELPPLSDRDGDVKLLIQHFLTQAKRELNKPNLEGLAPQTVALLTAYDWPGNVRQLRAVIRRCVLDSSLPVVGPDVLPRNIQAASGSGASGLHNDRSDTRIDGLATLVERLLNERSTNIYAESVEYMERLVLLRVLQETSGNQSQAAELLGITRGKLRDRINTYNIVLESDVAIKG</sequence>
<keyword evidence="9" id="KW-0805">Transcription regulation</keyword>
<dbReference type="Gene3D" id="3.40.50.2300">
    <property type="match status" value="1"/>
</dbReference>
<keyword evidence="4" id="KW-0678">Repressor</keyword>
<evidence type="ECO:0000256" key="1">
    <source>
        <dbReference type="ARBA" id="ARBA00004496"/>
    </source>
</evidence>
<evidence type="ECO:0000256" key="6">
    <source>
        <dbReference type="ARBA" id="ARBA00022741"/>
    </source>
</evidence>
<dbReference type="InterPro" id="IPR003593">
    <property type="entry name" value="AAA+_ATPase"/>
</dbReference>
<dbReference type="EMBL" id="FXUG01000006">
    <property type="protein sequence ID" value="SMP59293.1"/>
    <property type="molecule type" value="Genomic_DNA"/>
</dbReference>
<keyword evidence="10" id="KW-0238">DNA-binding</keyword>
<comment type="caution">
    <text evidence="20">The sequence shown here is derived from an EMBL/GenBank/DDBJ whole genome shotgun (WGS) entry which is preliminary data.</text>
</comment>
<dbReference type="Pfam" id="PF25601">
    <property type="entry name" value="AAA_lid_14"/>
    <property type="match status" value="1"/>
</dbReference>
<evidence type="ECO:0000256" key="7">
    <source>
        <dbReference type="ARBA" id="ARBA00022840"/>
    </source>
</evidence>
<dbReference type="Proteomes" id="UP001158067">
    <property type="component" value="Unassembled WGS sequence"/>
</dbReference>
<evidence type="ECO:0000256" key="15">
    <source>
        <dbReference type="ARBA" id="ARBA00031910"/>
    </source>
</evidence>
<dbReference type="SMART" id="SM00382">
    <property type="entry name" value="AAA"/>
    <property type="match status" value="1"/>
</dbReference>
<dbReference type="InterPro" id="IPR002078">
    <property type="entry name" value="Sigma_54_int"/>
</dbReference>
<dbReference type="PROSITE" id="PS50045">
    <property type="entry name" value="SIGMA54_INTERACT_4"/>
    <property type="match status" value="1"/>
</dbReference>
<keyword evidence="3" id="KW-0963">Cytoplasm</keyword>
<name>A0ABY1Q5G9_9BACT</name>
<evidence type="ECO:0000256" key="3">
    <source>
        <dbReference type="ARBA" id="ARBA00022490"/>
    </source>
</evidence>
<evidence type="ECO:0000256" key="16">
    <source>
        <dbReference type="PROSITE-ProRule" id="PRU00169"/>
    </source>
</evidence>
<evidence type="ECO:0000256" key="17">
    <source>
        <dbReference type="SAM" id="MobiDB-lite"/>
    </source>
</evidence>
<feature type="modified residue" description="4-aspartylphosphate" evidence="16">
    <location>
        <position position="115"/>
    </location>
</feature>
<dbReference type="Gene3D" id="3.40.50.300">
    <property type="entry name" value="P-loop containing nucleotide triphosphate hydrolases"/>
    <property type="match status" value="1"/>
</dbReference>
<dbReference type="InterPro" id="IPR009057">
    <property type="entry name" value="Homeodomain-like_sf"/>
</dbReference>
<comment type="subcellular location">
    <subcellularLocation>
        <location evidence="1">Cytoplasm</location>
    </subcellularLocation>
</comment>
<dbReference type="PROSITE" id="PS00688">
    <property type="entry name" value="SIGMA54_INTERACT_3"/>
    <property type="match status" value="1"/>
</dbReference>
<evidence type="ECO:0000256" key="13">
    <source>
        <dbReference type="ARBA" id="ARBA00023231"/>
    </source>
</evidence>
<keyword evidence="7" id="KW-0067">ATP-binding</keyword>
<dbReference type="InterPro" id="IPR058031">
    <property type="entry name" value="AAA_lid_NorR"/>
</dbReference>
<keyword evidence="6" id="KW-0547">Nucleotide-binding</keyword>
<evidence type="ECO:0000259" key="18">
    <source>
        <dbReference type="PROSITE" id="PS50045"/>
    </source>
</evidence>
<dbReference type="SMART" id="SM00448">
    <property type="entry name" value="REC"/>
    <property type="match status" value="1"/>
</dbReference>
<evidence type="ECO:0000259" key="19">
    <source>
        <dbReference type="PROSITE" id="PS50110"/>
    </source>
</evidence>
<evidence type="ECO:0000256" key="11">
    <source>
        <dbReference type="ARBA" id="ARBA00023159"/>
    </source>
</evidence>
<dbReference type="InterPro" id="IPR011006">
    <property type="entry name" value="CheY-like_superfamily"/>
</dbReference>
<evidence type="ECO:0000256" key="8">
    <source>
        <dbReference type="ARBA" id="ARBA00023012"/>
    </source>
</evidence>
<keyword evidence="13" id="KW-0535">Nitrogen fixation</keyword>
<dbReference type="PRINTS" id="PR01590">
    <property type="entry name" value="HTHFIS"/>
</dbReference>
<dbReference type="InterPro" id="IPR027417">
    <property type="entry name" value="P-loop_NTPase"/>
</dbReference>
<proteinExistence type="predicted"/>
<evidence type="ECO:0000256" key="9">
    <source>
        <dbReference type="ARBA" id="ARBA00023015"/>
    </source>
</evidence>
<evidence type="ECO:0000256" key="4">
    <source>
        <dbReference type="ARBA" id="ARBA00022491"/>
    </source>
</evidence>
<dbReference type="PANTHER" id="PTHR32071:SF95">
    <property type="entry name" value="DNA-BINDING TRANSCRIPTIONAL REGULATOR NTRC"/>
    <property type="match status" value="1"/>
</dbReference>
<reference evidence="20 21" key="1">
    <citation type="submission" date="2017-05" db="EMBL/GenBank/DDBJ databases">
        <authorList>
            <person name="Varghese N."/>
            <person name="Submissions S."/>
        </authorList>
    </citation>
    <scope>NUCLEOTIDE SEQUENCE [LARGE SCALE GENOMIC DNA]</scope>
    <source>
        <strain evidence="20 21">DSM 25457</strain>
    </source>
</reference>
<dbReference type="Pfam" id="PF00072">
    <property type="entry name" value="Response_reg"/>
    <property type="match status" value="1"/>
</dbReference>
<gene>
    <name evidence="20" type="ORF">SAMN06265222_106205</name>
</gene>
<feature type="domain" description="Sigma-54 factor interaction" evidence="18">
    <location>
        <begin position="206"/>
        <end position="436"/>
    </location>
</feature>
<protein>
    <recommendedName>
        <fullName evidence="2">DNA-binding transcriptional regulator NtrC</fullName>
    </recommendedName>
    <alternativeName>
        <fullName evidence="14">Nitrogen regulation protein NR(I)</fullName>
    </alternativeName>
    <alternativeName>
        <fullName evidence="15">Nitrogen regulator I</fullName>
    </alternativeName>
</protein>
<evidence type="ECO:0000256" key="12">
    <source>
        <dbReference type="ARBA" id="ARBA00023163"/>
    </source>
</evidence>